<evidence type="ECO:0000256" key="11">
    <source>
        <dbReference type="ARBA" id="ARBA00033334"/>
    </source>
</evidence>
<evidence type="ECO:0000313" key="17">
    <source>
        <dbReference type="EMBL" id="AKQ64042.1"/>
    </source>
</evidence>
<evidence type="ECO:0000256" key="2">
    <source>
        <dbReference type="ARBA" id="ARBA00005121"/>
    </source>
</evidence>
<dbReference type="Proteomes" id="UP000009026">
    <property type="component" value="Chromosome"/>
</dbReference>
<dbReference type="PATRIC" id="fig|1297742.4.peg.968"/>
<feature type="domain" description="Cobalamin adenosyltransferase-like" evidence="16">
    <location>
        <begin position="3"/>
        <end position="168"/>
    </location>
</feature>
<evidence type="ECO:0000256" key="5">
    <source>
        <dbReference type="ARBA" id="ARBA00020963"/>
    </source>
</evidence>
<sequence length="186" mass="20261">MKIYTKSGDAGETGLFGGGRVAKDDVRVDAYGDVDELNSTLGLVRSFDGPTDVDALLHRLQDQLFTVGAAISTPEGTKASAHIPELKAEWAEDMERAIDGFEAELAPMTHFILPGGTRAASALHLARTVCRRAERRAVTLLREGKIPKAVVVYLNRLSDLLFVLARVVNHRAGVEDVKWIPEKPSK</sequence>
<dbReference type="FunFam" id="1.20.1200.10:FF:000003">
    <property type="entry name" value="ATP:cob(I)alamin adenosyltransferase"/>
    <property type="match status" value="1"/>
</dbReference>
<keyword evidence="6" id="KW-0963">Cytoplasm</keyword>
<dbReference type="InterPro" id="IPR016030">
    <property type="entry name" value="CblAdoTrfase-like"/>
</dbReference>
<evidence type="ECO:0000256" key="12">
    <source>
        <dbReference type="ARBA" id="ARBA00033354"/>
    </source>
</evidence>
<dbReference type="UniPathway" id="UPA00148">
    <property type="reaction ID" value="UER00233"/>
</dbReference>
<dbReference type="GO" id="GO:0005737">
    <property type="term" value="C:cytoplasm"/>
    <property type="evidence" value="ECO:0007669"/>
    <property type="project" value="UniProtKB-SubCell"/>
</dbReference>
<gene>
    <name evidence="17" type="ORF">A176_000954</name>
</gene>
<accession>A0A0H4X885</accession>
<evidence type="ECO:0000256" key="14">
    <source>
        <dbReference type="ARBA" id="ARBA00048692"/>
    </source>
</evidence>
<comment type="catalytic activity">
    <reaction evidence="14 15">
        <text>2 cob(II)alamin + reduced [electron-transfer flavoprotein] + 2 ATP = 2 adenosylcob(III)alamin + 2 triphosphate + oxidized [electron-transfer flavoprotein] + 3 H(+)</text>
        <dbReference type="Rhea" id="RHEA:28671"/>
        <dbReference type="Rhea" id="RHEA-COMP:10685"/>
        <dbReference type="Rhea" id="RHEA-COMP:10686"/>
        <dbReference type="ChEBI" id="CHEBI:15378"/>
        <dbReference type="ChEBI" id="CHEBI:16304"/>
        <dbReference type="ChEBI" id="CHEBI:18036"/>
        <dbReference type="ChEBI" id="CHEBI:18408"/>
        <dbReference type="ChEBI" id="CHEBI:30616"/>
        <dbReference type="ChEBI" id="CHEBI:57692"/>
        <dbReference type="ChEBI" id="CHEBI:58307"/>
        <dbReference type="EC" id="2.5.1.17"/>
    </reaction>
</comment>
<comment type="subcellular location">
    <subcellularLocation>
        <location evidence="1">Cytoplasm</location>
    </subcellularLocation>
</comment>
<comment type="similarity">
    <text evidence="3 15">Belongs to the Cob(I)alamin adenosyltransferase family.</text>
</comment>
<dbReference type="NCBIfam" id="TIGR00636">
    <property type="entry name" value="PduO_Nterm"/>
    <property type="match status" value="1"/>
</dbReference>
<evidence type="ECO:0000256" key="15">
    <source>
        <dbReference type="RuleBase" id="RU366026"/>
    </source>
</evidence>
<evidence type="ECO:0000256" key="9">
    <source>
        <dbReference type="ARBA" id="ARBA00022840"/>
    </source>
</evidence>
<keyword evidence="8 15" id="KW-0547">Nucleotide-binding</keyword>
<proteinExistence type="inferred from homology"/>
<dbReference type="InterPro" id="IPR029499">
    <property type="entry name" value="PduO-typ"/>
</dbReference>
<dbReference type="EMBL" id="CP012109">
    <property type="protein sequence ID" value="AKQ64042.1"/>
    <property type="molecule type" value="Genomic_DNA"/>
</dbReference>
<dbReference type="eggNOG" id="COG2096">
    <property type="taxonomic scope" value="Bacteria"/>
</dbReference>
<dbReference type="KEGG" id="mym:A176_000954"/>
<keyword evidence="18" id="KW-1185">Reference proteome</keyword>
<dbReference type="STRING" id="1297742.A176_000954"/>
<evidence type="ECO:0000256" key="3">
    <source>
        <dbReference type="ARBA" id="ARBA00007487"/>
    </source>
</evidence>
<evidence type="ECO:0000256" key="13">
    <source>
        <dbReference type="ARBA" id="ARBA00048555"/>
    </source>
</evidence>
<protein>
    <recommendedName>
        <fullName evidence="5 15">Corrinoid adenosyltransferase</fullName>
        <ecNumber evidence="4 15">2.5.1.17</ecNumber>
    </recommendedName>
    <alternativeName>
        <fullName evidence="10 15">Cob(II)alamin adenosyltransferase</fullName>
    </alternativeName>
    <alternativeName>
        <fullName evidence="12 15">Cob(II)yrinic acid a,c-diamide adenosyltransferase</fullName>
    </alternativeName>
    <alternativeName>
        <fullName evidence="11 15">Cobinamide/cobalamin adenosyltransferase</fullName>
    </alternativeName>
</protein>
<evidence type="ECO:0000256" key="8">
    <source>
        <dbReference type="ARBA" id="ARBA00022741"/>
    </source>
</evidence>
<dbReference type="PANTHER" id="PTHR12213">
    <property type="entry name" value="CORRINOID ADENOSYLTRANSFERASE"/>
    <property type="match status" value="1"/>
</dbReference>
<evidence type="ECO:0000256" key="7">
    <source>
        <dbReference type="ARBA" id="ARBA00022679"/>
    </source>
</evidence>
<name>A0A0H4X885_9BACT</name>
<dbReference type="RefSeq" id="WP_002635773.1">
    <property type="nucleotide sequence ID" value="NZ_CP012109.1"/>
</dbReference>
<dbReference type="Gene3D" id="1.20.1200.10">
    <property type="entry name" value="Cobalamin adenosyltransferase-like"/>
    <property type="match status" value="1"/>
</dbReference>
<dbReference type="AlphaFoldDB" id="A0A0H4X885"/>
<dbReference type="GO" id="GO:0008817">
    <property type="term" value="F:corrinoid adenosyltransferase activity"/>
    <property type="evidence" value="ECO:0007669"/>
    <property type="project" value="UniProtKB-UniRule"/>
</dbReference>
<evidence type="ECO:0000256" key="6">
    <source>
        <dbReference type="ARBA" id="ARBA00022490"/>
    </source>
</evidence>
<keyword evidence="15" id="KW-0169">Cobalamin biosynthesis</keyword>
<organism evidence="17 18">
    <name type="scientific">Pseudomyxococcus hansupus</name>
    <dbReference type="NCBI Taxonomy" id="1297742"/>
    <lineage>
        <taxon>Bacteria</taxon>
        <taxon>Pseudomonadati</taxon>
        <taxon>Myxococcota</taxon>
        <taxon>Myxococcia</taxon>
        <taxon>Myxococcales</taxon>
        <taxon>Cystobacterineae</taxon>
        <taxon>Myxococcaceae</taxon>
        <taxon>Pseudomyxococcus</taxon>
    </lineage>
</organism>
<comment type="pathway">
    <text evidence="2 15">Cofactor biosynthesis; adenosylcobalamin biosynthesis; adenosylcobalamin from cob(II)yrinate a,c-diamide: step 2/7.</text>
</comment>
<reference evidence="17 18" key="1">
    <citation type="journal article" date="2016" name="PLoS ONE">
        <title>Complete Genome Sequence and Comparative Genomics of a Novel Myxobacterium Myxococcus hansupus.</title>
        <authorList>
            <person name="Sharma G."/>
            <person name="Narwani T."/>
            <person name="Subramanian S."/>
        </authorList>
    </citation>
    <scope>NUCLEOTIDE SEQUENCE [LARGE SCALE GENOMIC DNA]</scope>
    <source>
        <strain evidence="18">mixupus</strain>
    </source>
</reference>
<evidence type="ECO:0000256" key="1">
    <source>
        <dbReference type="ARBA" id="ARBA00004496"/>
    </source>
</evidence>
<dbReference type="InterPro" id="IPR036451">
    <property type="entry name" value="CblAdoTrfase-like_sf"/>
</dbReference>
<dbReference type="GO" id="GO:0009236">
    <property type="term" value="P:cobalamin biosynthetic process"/>
    <property type="evidence" value="ECO:0007669"/>
    <property type="project" value="UniProtKB-UniRule"/>
</dbReference>
<dbReference type="GO" id="GO:0005524">
    <property type="term" value="F:ATP binding"/>
    <property type="evidence" value="ECO:0007669"/>
    <property type="project" value="UniProtKB-UniRule"/>
</dbReference>
<evidence type="ECO:0000259" key="16">
    <source>
        <dbReference type="Pfam" id="PF01923"/>
    </source>
</evidence>
<dbReference type="PANTHER" id="PTHR12213:SF0">
    <property type="entry name" value="CORRINOID ADENOSYLTRANSFERASE MMAB"/>
    <property type="match status" value="1"/>
</dbReference>
<keyword evidence="9 15" id="KW-0067">ATP-binding</keyword>
<keyword evidence="7 15" id="KW-0808">Transferase</keyword>
<evidence type="ECO:0000256" key="4">
    <source>
        <dbReference type="ARBA" id="ARBA00012454"/>
    </source>
</evidence>
<evidence type="ECO:0000313" key="18">
    <source>
        <dbReference type="Proteomes" id="UP000009026"/>
    </source>
</evidence>
<dbReference type="Pfam" id="PF01923">
    <property type="entry name" value="Cob_adeno_trans"/>
    <property type="match status" value="1"/>
</dbReference>
<dbReference type="EC" id="2.5.1.17" evidence="4 15"/>
<dbReference type="OrthoDB" id="9778896at2"/>
<dbReference type="SUPFAM" id="SSF89028">
    <property type="entry name" value="Cobalamin adenosyltransferase-like"/>
    <property type="match status" value="1"/>
</dbReference>
<evidence type="ECO:0000256" key="10">
    <source>
        <dbReference type="ARBA" id="ARBA00031529"/>
    </source>
</evidence>
<comment type="catalytic activity">
    <reaction evidence="13 15">
        <text>2 cob(II)yrinate a,c diamide + reduced [electron-transfer flavoprotein] + 2 ATP = 2 adenosylcob(III)yrinate a,c-diamide + 2 triphosphate + oxidized [electron-transfer flavoprotein] + 3 H(+)</text>
        <dbReference type="Rhea" id="RHEA:11528"/>
        <dbReference type="Rhea" id="RHEA-COMP:10685"/>
        <dbReference type="Rhea" id="RHEA-COMP:10686"/>
        <dbReference type="ChEBI" id="CHEBI:15378"/>
        <dbReference type="ChEBI" id="CHEBI:18036"/>
        <dbReference type="ChEBI" id="CHEBI:30616"/>
        <dbReference type="ChEBI" id="CHEBI:57692"/>
        <dbReference type="ChEBI" id="CHEBI:58307"/>
        <dbReference type="ChEBI" id="CHEBI:58503"/>
        <dbReference type="ChEBI" id="CHEBI:58537"/>
        <dbReference type="EC" id="2.5.1.17"/>
    </reaction>
</comment>